<proteinExistence type="predicted"/>
<protein>
    <recommendedName>
        <fullName evidence="3">Reverse transcriptase domain-containing protein</fullName>
    </recommendedName>
</protein>
<keyword evidence="2" id="KW-1185">Reference proteome</keyword>
<reference evidence="1 2" key="1">
    <citation type="journal article" date="2018" name="Cell">
        <title>The Chara Genome: Secondary Complexity and Implications for Plant Terrestrialization.</title>
        <authorList>
            <person name="Nishiyama T."/>
            <person name="Sakayama H."/>
            <person name="Vries J.D."/>
            <person name="Buschmann H."/>
            <person name="Saint-Marcoux D."/>
            <person name="Ullrich K.K."/>
            <person name="Haas F.B."/>
            <person name="Vanderstraeten L."/>
            <person name="Becker D."/>
            <person name="Lang D."/>
            <person name="Vosolsobe S."/>
            <person name="Rombauts S."/>
            <person name="Wilhelmsson P.K.I."/>
            <person name="Janitza P."/>
            <person name="Kern R."/>
            <person name="Heyl A."/>
            <person name="Rumpler F."/>
            <person name="Villalobos L.I.A.C."/>
            <person name="Clay J.M."/>
            <person name="Skokan R."/>
            <person name="Toyoda A."/>
            <person name="Suzuki Y."/>
            <person name="Kagoshima H."/>
            <person name="Schijlen E."/>
            <person name="Tajeshwar N."/>
            <person name="Catarino B."/>
            <person name="Hetherington A.J."/>
            <person name="Saltykova A."/>
            <person name="Bonnot C."/>
            <person name="Breuninger H."/>
            <person name="Symeonidi A."/>
            <person name="Radhakrishnan G.V."/>
            <person name="Van Nieuwerburgh F."/>
            <person name="Deforce D."/>
            <person name="Chang C."/>
            <person name="Karol K.G."/>
            <person name="Hedrich R."/>
            <person name="Ulvskov P."/>
            <person name="Glockner G."/>
            <person name="Delwiche C.F."/>
            <person name="Petrasek J."/>
            <person name="Van de Peer Y."/>
            <person name="Friml J."/>
            <person name="Beilby M."/>
            <person name="Dolan L."/>
            <person name="Kohara Y."/>
            <person name="Sugano S."/>
            <person name="Fujiyama A."/>
            <person name="Delaux P.-M."/>
            <person name="Quint M."/>
            <person name="TheiBen G."/>
            <person name="Hagemann M."/>
            <person name="Harholt J."/>
            <person name="Dunand C."/>
            <person name="Zachgo S."/>
            <person name="Langdale J."/>
            <person name="Maumus F."/>
            <person name="Straeten D.V.D."/>
            <person name="Gould S.B."/>
            <person name="Rensing S.A."/>
        </authorList>
    </citation>
    <scope>NUCLEOTIDE SEQUENCE [LARGE SCALE GENOMIC DNA]</scope>
    <source>
        <strain evidence="1 2">S276</strain>
    </source>
</reference>
<organism evidence="1 2">
    <name type="scientific">Chara braunii</name>
    <name type="common">Braun's stonewort</name>
    <dbReference type="NCBI Taxonomy" id="69332"/>
    <lineage>
        <taxon>Eukaryota</taxon>
        <taxon>Viridiplantae</taxon>
        <taxon>Streptophyta</taxon>
        <taxon>Charophyceae</taxon>
        <taxon>Charales</taxon>
        <taxon>Characeae</taxon>
        <taxon>Chara</taxon>
    </lineage>
</organism>
<name>A0A388L8Y0_CHABU</name>
<dbReference type="Proteomes" id="UP000265515">
    <property type="component" value="Unassembled WGS sequence"/>
</dbReference>
<gene>
    <name evidence="1" type="ORF">CBR_g27980</name>
</gene>
<evidence type="ECO:0000313" key="2">
    <source>
        <dbReference type="Proteomes" id="UP000265515"/>
    </source>
</evidence>
<accession>A0A388L8Y0</accession>
<dbReference type="AlphaFoldDB" id="A0A388L8Y0"/>
<sequence length="222" mass="25212">MDCVEYFVAIANWESGAKPPAMLIMPPANIHLTKIDDPTQRNPALQRARAVEKIVMRAIHGWIFKSSSRSNGFARAESYITLDYATGVARTVWQGLEWSRVVSPTLVYYTLPMKMDVPLWFTGLKIVNRPEDDDMAAQQEATIICVADCWTDALQCEQWADSGRLKHDRLSRLVDCLRYLVSACMWIMRMGGDDYRWHYDAGYFAALTAKPTLVAEGSYAFN</sequence>
<comment type="caution">
    <text evidence="1">The sequence shown here is derived from an EMBL/GenBank/DDBJ whole genome shotgun (WGS) entry which is preliminary data.</text>
</comment>
<dbReference type="EMBL" id="BFEA01000303">
    <property type="protein sequence ID" value="GBG78756.1"/>
    <property type="molecule type" value="Genomic_DNA"/>
</dbReference>
<dbReference type="Gramene" id="GBG78756">
    <property type="protein sequence ID" value="GBG78756"/>
    <property type="gene ID" value="CBR_g27980"/>
</dbReference>
<evidence type="ECO:0000313" key="1">
    <source>
        <dbReference type="EMBL" id="GBG78756.1"/>
    </source>
</evidence>
<evidence type="ECO:0008006" key="3">
    <source>
        <dbReference type="Google" id="ProtNLM"/>
    </source>
</evidence>